<feature type="domain" description="Glycosyl transferase family 1" evidence="2">
    <location>
        <begin position="190"/>
        <end position="337"/>
    </location>
</feature>
<reference evidence="4 5" key="1">
    <citation type="submission" date="2024-02" db="EMBL/GenBank/DDBJ databases">
        <title>Genome sequence of Aquincola sp. MAHUQ-54.</title>
        <authorList>
            <person name="Huq M.A."/>
        </authorList>
    </citation>
    <scope>NUCLEOTIDE SEQUENCE [LARGE SCALE GENOMIC DNA]</scope>
    <source>
        <strain evidence="4 5">MAHUQ-54</strain>
    </source>
</reference>
<organism evidence="4 5">
    <name type="scientific">Aquincola agrisoli</name>
    <dbReference type="NCBI Taxonomy" id="3119538"/>
    <lineage>
        <taxon>Bacteria</taxon>
        <taxon>Pseudomonadati</taxon>
        <taxon>Pseudomonadota</taxon>
        <taxon>Betaproteobacteria</taxon>
        <taxon>Burkholderiales</taxon>
        <taxon>Sphaerotilaceae</taxon>
        <taxon>Aquincola</taxon>
    </lineage>
</organism>
<dbReference type="RefSeq" id="WP_332289780.1">
    <property type="nucleotide sequence ID" value="NZ_JAZIBG010000028.1"/>
</dbReference>
<dbReference type="EMBL" id="JAZIBG010000028">
    <property type="protein sequence ID" value="MEF7614736.1"/>
    <property type="molecule type" value="Genomic_DNA"/>
</dbReference>
<proteinExistence type="predicted"/>
<dbReference type="Pfam" id="PF13439">
    <property type="entry name" value="Glyco_transf_4"/>
    <property type="match status" value="1"/>
</dbReference>
<comment type="caution">
    <text evidence="4">The sequence shown here is derived from an EMBL/GenBank/DDBJ whole genome shotgun (WGS) entry which is preliminary data.</text>
</comment>
<dbReference type="AlphaFoldDB" id="A0AAW9QBG6"/>
<evidence type="ECO:0000313" key="4">
    <source>
        <dbReference type="EMBL" id="MEF7614736.1"/>
    </source>
</evidence>
<protein>
    <submittedName>
        <fullName evidence="4">Glycosyltransferase family 1 protein</fullName>
    </submittedName>
</protein>
<dbReference type="CDD" id="cd03809">
    <property type="entry name" value="GT4_MtfB-like"/>
    <property type="match status" value="1"/>
</dbReference>
<evidence type="ECO:0000259" key="2">
    <source>
        <dbReference type="Pfam" id="PF00534"/>
    </source>
</evidence>
<dbReference type="PANTHER" id="PTHR46401">
    <property type="entry name" value="GLYCOSYLTRANSFERASE WBBK-RELATED"/>
    <property type="match status" value="1"/>
</dbReference>
<accession>A0AAW9QBG6</accession>
<dbReference type="SUPFAM" id="SSF53756">
    <property type="entry name" value="UDP-Glycosyltransferase/glycogen phosphorylase"/>
    <property type="match status" value="1"/>
</dbReference>
<sequence>MYQAAYINGKFLAQSLTGVQRYAIELLQAFDALLADGFCVVPSPVVLLVPSQRIQPLPTLRRIQIREIPSGNLHLWEQVHLPWAARGAMLINLAGSTPLIKFGQVCTFHDTAVFDVPTSFSANFVRWYRLLFNAQGRLSRRVLTVSHFSKERLVYHLGIDADKIAVVYCGADHMRRQPANLAVLSKLGVESGRYFLAVGSANPNKNFARLIEAFAGLQDPHARLVVVGGSNATVFADSSHAAREDPRIVRAGRLTDDEIKALYSHARVYVFPSIYEGFGLPPVEAMFCDCPVLAARAASIPEICDSGAAFFDPYSVDDIRASMQRALHDDAWLEELRRAGGVRAETFTWHNAALSLLRVLIEAGVMQPRQTRV</sequence>
<evidence type="ECO:0000259" key="3">
    <source>
        <dbReference type="Pfam" id="PF13439"/>
    </source>
</evidence>
<feature type="domain" description="Glycosyltransferase subfamily 4-like N-terminal" evidence="3">
    <location>
        <begin position="48"/>
        <end position="173"/>
    </location>
</feature>
<evidence type="ECO:0000256" key="1">
    <source>
        <dbReference type="ARBA" id="ARBA00022679"/>
    </source>
</evidence>
<gene>
    <name evidence="4" type="ORF">V4F39_12510</name>
</gene>
<dbReference type="PANTHER" id="PTHR46401:SF2">
    <property type="entry name" value="GLYCOSYLTRANSFERASE WBBK-RELATED"/>
    <property type="match status" value="1"/>
</dbReference>
<dbReference type="Proteomes" id="UP001336250">
    <property type="component" value="Unassembled WGS sequence"/>
</dbReference>
<evidence type="ECO:0000313" key="5">
    <source>
        <dbReference type="Proteomes" id="UP001336250"/>
    </source>
</evidence>
<dbReference type="GO" id="GO:0009103">
    <property type="term" value="P:lipopolysaccharide biosynthetic process"/>
    <property type="evidence" value="ECO:0007669"/>
    <property type="project" value="TreeGrafter"/>
</dbReference>
<name>A0AAW9QBG6_9BURK</name>
<dbReference type="Pfam" id="PF00534">
    <property type="entry name" value="Glycos_transf_1"/>
    <property type="match status" value="1"/>
</dbReference>
<dbReference type="Gene3D" id="3.40.50.2000">
    <property type="entry name" value="Glycogen Phosphorylase B"/>
    <property type="match status" value="2"/>
</dbReference>
<dbReference type="InterPro" id="IPR001296">
    <property type="entry name" value="Glyco_trans_1"/>
</dbReference>
<keyword evidence="5" id="KW-1185">Reference proteome</keyword>
<dbReference type="InterPro" id="IPR028098">
    <property type="entry name" value="Glyco_trans_4-like_N"/>
</dbReference>
<dbReference type="GO" id="GO:0016757">
    <property type="term" value="F:glycosyltransferase activity"/>
    <property type="evidence" value="ECO:0007669"/>
    <property type="project" value="InterPro"/>
</dbReference>
<keyword evidence="1" id="KW-0808">Transferase</keyword>